<comment type="caution">
    <text evidence="2">The sequence shown here is derived from an EMBL/GenBank/DDBJ whole genome shotgun (WGS) entry which is preliminary data.</text>
</comment>
<dbReference type="STRING" id="1194695.A0A5D3CJT5"/>
<protein>
    <submittedName>
        <fullName evidence="2">Acyl-CoA-binding domain-containing protein 4</fullName>
    </submittedName>
</protein>
<dbReference type="SUPFAM" id="SSF101447">
    <property type="entry name" value="Formin homology 2 domain (FH2 domain)"/>
    <property type="match status" value="1"/>
</dbReference>
<dbReference type="Proteomes" id="UP000321947">
    <property type="component" value="Unassembled WGS sequence"/>
</dbReference>
<reference evidence="3 4" key="1">
    <citation type="submission" date="2019-08" db="EMBL/GenBank/DDBJ databases">
        <title>Draft genome sequences of two oriental melons (Cucumis melo L. var makuwa).</title>
        <authorList>
            <person name="Kwon S.-Y."/>
        </authorList>
    </citation>
    <scope>NUCLEOTIDE SEQUENCE [LARGE SCALE GENOMIC DNA]</scope>
    <source>
        <strain evidence="4">cv. Chang Bougi</strain>
        <strain evidence="3">cv. SW 3</strain>
        <tissue evidence="2">Leaf</tissue>
    </source>
</reference>
<proteinExistence type="predicted"/>
<sequence>MAAMVRASSGLQYPDRFYAAASYAGFDGSPKLSSKALRSKFSDEAALLLYGLYQQVLPRVLTPVTYRCCFSLVECSVLALDESALDVDQVDNLIKFCPTKEEMELLKVTMGIRTTLSWYYTPAPSALPPYFLRFS</sequence>
<gene>
    <name evidence="2" type="ORF">E5676_scaffold828G00570</name>
    <name evidence="1" type="ORF">E6C27_scaffold508G00580</name>
</gene>
<name>A0A5D3CJT5_CUCMM</name>
<dbReference type="EMBL" id="SSTD01010532">
    <property type="protein sequence ID" value="TYK11680.1"/>
    <property type="molecule type" value="Genomic_DNA"/>
</dbReference>
<accession>A0A5D3CJT5</accession>
<dbReference type="PANTHER" id="PTHR45733:SF8">
    <property type="entry name" value="FORMIN-J"/>
    <property type="match status" value="1"/>
</dbReference>
<dbReference type="Gene3D" id="1.20.58.630">
    <property type="match status" value="1"/>
</dbReference>
<dbReference type="OrthoDB" id="1727401at2759"/>
<dbReference type="PANTHER" id="PTHR45733">
    <property type="entry name" value="FORMIN-J"/>
    <property type="match status" value="1"/>
</dbReference>
<dbReference type="AlphaFoldDB" id="A0A5D3CJT5"/>
<evidence type="ECO:0000313" key="4">
    <source>
        <dbReference type="Proteomes" id="UP000321947"/>
    </source>
</evidence>
<dbReference type="InterPro" id="IPR051144">
    <property type="entry name" value="Formin_homology_domain"/>
</dbReference>
<dbReference type="Proteomes" id="UP000321393">
    <property type="component" value="Unassembled WGS sequence"/>
</dbReference>
<evidence type="ECO:0000313" key="2">
    <source>
        <dbReference type="EMBL" id="TYK11680.1"/>
    </source>
</evidence>
<organism evidence="2 4">
    <name type="scientific">Cucumis melo var. makuwa</name>
    <name type="common">Oriental melon</name>
    <dbReference type="NCBI Taxonomy" id="1194695"/>
    <lineage>
        <taxon>Eukaryota</taxon>
        <taxon>Viridiplantae</taxon>
        <taxon>Streptophyta</taxon>
        <taxon>Embryophyta</taxon>
        <taxon>Tracheophyta</taxon>
        <taxon>Spermatophyta</taxon>
        <taxon>Magnoliopsida</taxon>
        <taxon>eudicotyledons</taxon>
        <taxon>Gunneridae</taxon>
        <taxon>Pentapetalae</taxon>
        <taxon>rosids</taxon>
        <taxon>fabids</taxon>
        <taxon>Cucurbitales</taxon>
        <taxon>Cucurbitaceae</taxon>
        <taxon>Benincaseae</taxon>
        <taxon>Cucumis</taxon>
    </lineage>
</organism>
<dbReference type="EMBL" id="SSTE01002676">
    <property type="protein sequence ID" value="KAA0063418.1"/>
    <property type="molecule type" value="Genomic_DNA"/>
</dbReference>
<evidence type="ECO:0000313" key="1">
    <source>
        <dbReference type="EMBL" id="KAA0063418.1"/>
    </source>
</evidence>
<evidence type="ECO:0000313" key="3">
    <source>
        <dbReference type="Proteomes" id="UP000321393"/>
    </source>
</evidence>